<dbReference type="InterPro" id="IPR038488">
    <property type="entry name" value="Integrase_DNA-bd_sf"/>
</dbReference>
<name>A0A1K2HQ65_9NEIS</name>
<dbReference type="SUPFAM" id="SSF56349">
    <property type="entry name" value="DNA breaking-rejoining enzymes"/>
    <property type="match status" value="1"/>
</dbReference>
<sequence length="388" mass="43040">MRMKLTEAAVRRLPTPIAGSRYEVTDLAMPGLTVRVGARTKAFYYRSGAGGKTRTVRIGGSPSTTLEQARAAVIQLQAGNQPASIHTKQDGPKRAGHGVPTLSEAFSEYCRLRKLRDSTLATYRKQFRLYLPSLAARPVTHITADDVLAIYKGLLVEKSAAKANGVLGLLKAVLKFISAVHKLPVTDISSMIKATGVKEPTPARRRLIREEQAAKWYQGICAMPPHYRAPILTAALTGLRISEITGLKWADVDFTEGLLTVRKTKNGRDHTLPFGNFLGALLREWRATETQYPNDCVFHPRADRFFWLTKQRIGIDFSPHDLRRTFATQATRLDINAFVLKALLNHQSRSDVTQSSYVHLEPSDLRKAMMQIEHNLLSLWGGVSGTAA</sequence>
<reference evidence="8 9" key="1">
    <citation type="submission" date="2016-11" db="EMBL/GenBank/DDBJ databases">
        <authorList>
            <person name="Jaros S."/>
            <person name="Januszkiewicz K."/>
            <person name="Wedrychowicz H."/>
        </authorList>
    </citation>
    <scope>NUCLEOTIDE SEQUENCE [LARGE SCALE GENOMIC DNA]</scope>
    <source>
        <strain evidence="8 9">DSM 18899</strain>
    </source>
</reference>
<keyword evidence="9" id="KW-1185">Reference proteome</keyword>
<dbReference type="EMBL" id="FPKR01000013">
    <property type="protein sequence ID" value="SFZ78705.1"/>
    <property type="molecule type" value="Genomic_DNA"/>
</dbReference>
<evidence type="ECO:0000256" key="1">
    <source>
        <dbReference type="ARBA" id="ARBA00008857"/>
    </source>
</evidence>
<evidence type="ECO:0000259" key="7">
    <source>
        <dbReference type="PROSITE" id="PS51900"/>
    </source>
</evidence>
<dbReference type="InterPro" id="IPR050808">
    <property type="entry name" value="Phage_Integrase"/>
</dbReference>
<dbReference type="InterPro" id="IPR010998">
    <property type="entry name" value="Integrase_recombinase_N"/>
</dbReference>
<feature type="domain" description="Core-binding (CB)" evidence="7">
    <location>
        <begin position="97"/>
        <end position="178"/>
    </location>
</feature>
<organism evidence="8 9">
    <name type="scientific">Chitinimonas taiwanensis DSM 18899</name>
    <dbReference type="NCBI Taxonomy" id="1121279"/>
    <lineage>
        <taxon>Bacteria</taxon>
        <taxon>Pseudomonadati</taxon>
        <taxon>Pseudomonadota</taxon>
        <taxon>Betaproteobacteria</taxon>
        <taxon>Neisseriales</taxon>
        <taxon>Chitinibacteraceae</taxon>
        <taxon>Chitinimonas</taxon>
    </lineage>
</organism>
<evidence type="ECO:0000256" key="2">
    <source>
        <dbReference type="ARBA" id="ARBA00022908"/>
    </source>
</evidence>
<keyword evidence="4" id="KW-0233">DNA recombination</keyword>
<gene>
    <name evidence="8" type="ORF">SAMN02745887_03140</name>
</gene>
<dbReference type="PANTHER" id="PTHR30629">
    <property type="entry name" value="PROPHAGE INTEGRASE"/>
    <property type="match status" value="1"/>
</dbReference>
<evidence type="ECO:0000259" key="6">
    <source>
        <dbReference type="PROSITE" id="PS51898"/>
    </source>
</evidence>
<comment type="similarity">
    <text evidence="1">Belongs to the 'phage' integrase family.</text>
</comment>
<evidence type="ECO:0000256" key="4">
    <source>
        <dbReference type="ARBA" id="ARBA00023172"/>
    </source>
</evidence>
<evidence type="ECO:0000313" key="8">
    <source>
        <dbReference type="EMBL" id="SFZ78705.1"/>
    </source>
</evidence>
<dbReference type="Pfam" id="PF13356">
    <property type="entry name" value="Arm-DNA-bind_3"/>
    <property type="match status" value="1"/>
</dbReference>
<dbReference type="GO" id="GO:0003677">
    <property type="term" value="F:DNA binding"/>
    <property type="evidence" value="ECO:0007669"/>
    <property type="project" value="UniProtKB-UniRule"/>
</dbReference>
<feature type="domain" description="Tyr recombinase" evidence="6">
    <location>
        <begin position="203"/>
        <end position="370"/>
    </location>
</feature>
<dbReference type="InterPro" id="IPR044068">
    <property type="entry name" value="CB"/>
</dbReference>
<dbReference type="PROSITE" id="PS51898">
    <property type="entry name" value="TYR_RECOMBINASE"/>
    <property type="match status" value="1"/>
</dbReference>
<evidence type="ECO:0000256" key="3">
    <source>
        <dbReference type="ARBA" id="ARBA00023125"/>
    </source>
</evidence>
<accession>A0A1K2HQ65</accession>
<dbReference type="PROSITE" id="PS51900">
    <property type="entry name" value="CB"/>
    <property type="match status" value="1"/>
</dbReference>
<dbReference type="InterPro" id="IPR002104">
    <property type="entry name" value="Integrase_catalytic"/>
</dbReference>
<protein>
    <submittedName>
        <fullName evidence="8">Site-specific recombinase XerD</fullName>
    </submittedName>
</protein>
<dbReference type="Gene3D" id="3.30.160.390">
    <property type="entry name" value="Integrase, DNA-binding domain"/>
    <property type="match status" value="1"/>
</dbReference>
<dbReference type="GO" id="GO:0015074">
    <property type="term" value="P:DNA integration"/>
    <property type="evidence" value="ECO:0007669"/>
    <property type="project" value="UniProtKB-KW"/>
</dbReference>
<evidence type="ECO:0000256" key="5">
    <source>
        <dbReference type="PROSITE-ProRule" id="PRU01248"/>
    </source>
</evidence>
<dbReference type="PANTHER" id="PTHR30629:SF2">
    <property type="entry name" value="PROPHAGE INTEGRASE INTS-RELATED"/>
    <property type="match status" value="1"/>
</dbReference>
<dbReference type="Gene3D" id="1.10.150.130">
    <property type="match status" value="1"/>
</dbReference>
<dbReference type="Gene3D" id="1.10.443.10">
    <property type="entry name" value="Intergrase catalytic core"/>
    <property type="match status" value="1"/>
</dbReference>
<dbReference type="InterPro" id="IPR011010">
    <property type="entry name" value="DNA_brk_join_enz"/>
</dbReference>
<keyword evidence="3 5" id="KW-0238">DNA-binding</keyword>
<evidence type="ECO:0000313" key="9">
    <source>
        <dbReference type="Proteomes" id="UP000186513"/>
    </source>
</evidence>
<keyword evidence="2" id="KW-0229">DNA integration</keyword>
<proteinExistence type="inferred from homology"/>
<dbReference type="InterPro" id="IPR013762">
    <property type="entry name" value="Integrase-like_cat_sf"/>
</dbReference>
<dbReference type="AlphaFoldDB" id="A0A1K2HQ65"/>
<dbReference type="GO" id="GO:0006310">
    <property type="term" value="P:DNA recombination"/>
    <property type="evidence" value="ECO:0007669"/>
    <property type="project" value="UniProtKB-KW"/>
</dbReference>
<dbReference type="Pfam" id="PF00589">
    <property type="entry name" value="Phage_integrase"/>
    <property type="match status" value="1"/>
</dbReference>
<dbReference type="InterPro" id="IPR025166">
    <property type="entry name" value="Integrase_DNA_bind_dom"/>
</dbReference>
<dbReference type="Proteomes" id="UP000186513">
    <property type="component" value="Unassembled WGS sequence"/>
</dbReference>
<dbReference type="STRING" id="1121279.SAMN02745887_03140"/>